<protein>
    <submittedName>
        <fullName evidence="17">Uncharacterized protein</fullName>
    </submittedName>
</protein>
<evidence type="ECO:0000256" key="11">
    <source>
        <dbReference type="ARBA" id="ARBA00023286"/>
    </source>
</evidence>
<feature type="domain" description="Ionotropic glutamate receptor L-glutamate and glycine-binding" evidence="16">
    <location>
        <begin position="414"/>
        <end position="470"/>
    </location>
</feature>
<dbReference type="Pfam" id="PF00060">
    <property type="entry name" value="Lig_chan"/>
    <property type="match status" value="1"/>
</dbReference>
<feature type="transmembrane region" description="Helical" evidence="13">
    <location>
        <begin position="597"/>
        <end position="617"/>
    </location>
</feature>
<dbReference type="InterPro" id="IPR001320">
    <property type="entry name" value="Iontro_rcpt_C"/>
</dbReference>
<evidence type="ECO:0000259" key="16">
    <source>
        <dbReference type="SMART" id="SM00918"/>
    </source>
</evidence>
<keyword evidence="7" id="KW-0406">Ion transport</keyword>
<keyword evidence="10" id="KW-0325">Glycoprotein</keyword>
<feature type="transmembrane region" description="Helical" evidence="13">
    <location>
        <begin position="7"/>
        <end position="27"/>
    </location>
</feature>
<keyword evidence="3 13" id="KW-0812">Transmembrane</keyword>
<organism evidence="17 18">
    <name type="scientific">Clytia hemisphaerica</name>
    <dbReference type="NCBI Taxonomy" id="252671"/>
    <lineage>
        <taxon>Eukaryota</taxon>
        <taxon>Metazoa</taxon>
        <taxon>Cnidaria</taxon>
        <taxon>Hydrozoa</taxon>
        <taxon>Hydroidolina</taxon>
        <taxon>Leptothecata</taxon>
        <taxon>Obeliida</taxon>
        <taxon>Clytiidae</taxon>
        <taxon>Clytia</taxon>
    </lineage>
</organism>
<keyword evidence="18" id="KW-1185">Reference proteome</keyword>
<dbReference type="Gene3D" id="3.40.190.10">
    <property type="entry name" value="Periplasmic binding protein-like II"/>
    <property type="match status" value="2"/>
</dbReference>
<evidence type="ECO:0000256" key="1">
    <source>
        <dbReference type="ARBA" id="ARBA00004141"/>
    </source>
</evidence>
<dbReference type="OrthoDB" id="5984008at2759"/>
<keyword evidence="11" id="KW-1071">Ligand-gated ion channel</keyword>
<dbReference type="EnsemblMetazoa" id="CLYHEMT006014.1">
    <property type="protein sequence ID" value="CLYHEMP006014.1"/>
    <property type="gene ID" value="CLYHEMG006014"/>
</dbReference>
<dbReference type="SMART" id="SM00079">
    <property type="entry name" value="PBPe"/>
    <property type="match status" value="1"/>
</dbReference>
<dbReference type="InterPro" id="IPR015683">
    <property type="entry name" value="Ionotropic_Glu_rcpt"/>
</dbReference>
<dbReference type="GO" id="GO:0015276">
    <property type="term" value="F:ligand-gated monoatomic ion channel activity"/>
    <property type="evidence" value="ECO:0007669"/>
    <property type="project" value="InterPro"/>
</dbReference>
<evidence type="ECO:0000256" key="10">
    <source>
        <dbReference type="ARBA" id="ARBA00023180"/>
    </source>
</evidence>
<evidence type="ECO:0000259" key="14">
    <source>
        <dbReference type="SMART" id="SM00062"/>
    </source>
</evidence>
<reference evidence="17" key="1">
    <citation type="submission" date="2021-01" db="UniProtKB">
        <authorList>
            <consortium name="EnsemblMetazoa"/>
        </authorList>
    </citation>
    <scope>IDENTIFICATION</scope>
</reference>
<dbReference type="SUPFAM" id="SSF53850">
    <property type="entry name" value="Periplasmic binding protein-like II"/>
    <property type="match status" value="1"/>
</dbReference>
<dbReference type="FunFam" id="3.40.190.10:FF:000009">
    <property type="entry name" value="Putative glutamate receptor ionotropic NMDA 2B"/>
    <property type="match status" value="1"/>
</dbReference>
<proteinExistence type="predicted"/>
<evidence type="ECO:0000256" key="13">
    <source>
        <dbReference type="SAM" id="Phobius"/>
    </source>
</evidence>
<evidence type="ECO:0000259" key="15">
    <source>
        <dbReference type="SMART" id="SM00079"/>
    </source>
</evidence>
<dbReference type="PANTHER" id="PTHR18966">
    <property type="entry name" value="IONOTROPIC GLUTAMATE RECEPTOR"/>
    <property type="match status" value="1"/>
</dbReference>
<evidence type="ECO:0000256" key="4">
    <source>
        <dbReference type="ARBA" id="ARBA00022723"/>
    </source>
</evidence>
<comment type="subcellular location">
    <subcellularLocation>
        <location evidence="1">Membrane</location>
        <topology evidence="1">Multi-pass membrane protein</topology>
    </subcellularLocation>
</comment>
<dbReference type="AlphaFoldDB" id="A0A7M5V1T0"/>
<keyword evidence="4" id="KW-0479">Metal-binding</keyword>
<evidence type="ECO:0000256" key="12">
    <source>
        <dbReference type="ARBA" id="ARBA00023303"/>
    </source>
</evidence>
<evidence type="ECO:0000313" key="17">
    <source>
        <dbReference type="EnsemblMetazoa" id="CLYHEMP006014.1"/>
    </source>
</evidence>
<keyword evidence="5" id="KW-0862">Zinc</keyword>
<feature type="domain" description="Ionotropic glutamate receptor C-terminal" evidence="15">
    <location>
        <begin position="403"/>
        <end position="763"/>
    </location>
</feature>
<evidence type="ECO:0000256" key="2">
    <source>
        <dbReference type="ARBA" id="ARBA00022448"/>
    </source>
</evidence>
<sequence length="872" mass="100189">MNLQMSLTVFYHIHLFTYVFGINYIVFYDQHFTDQINLINFKSISIDQNDAWDLIRFNGNDTLHNISTINHRITDDNVVFVFTNYIPFVSEYYHGSSDLILKFGTSLQIMEKSATKHTNNMCLMFTQSMRRSLTYLMYSLLKPQVAIIMDSSACAMNFFDDLEQSVKSSQYSKWFKVNLKRVIFSQDENHEILRSEFYNIKSGGFQLVILLVAGHLQSHVFSDANHFNLLGSMPLWVIPNFKTSGDEICFEFQPARILSFDLERRYENQPYSKIEDIVKSSVGLIRDKMTSSLLLQSEEGEEELITDIYRKAQEVEELEHQQRMLLNLRYRNIAISSTNWIEEKAVIENYHFHLVKNNLNFLQPLVPLGNDISRIKCVTVVDEPFTIIDDSLYDSYQNKCTSGMKCVQIINQNGAAVRKISCCVGFIIDLFSLVLKEVEVKPDLYIVEDGKYGVMNNKGVWDGMIGDVISGKADLAVAGITITESREKHVNFTLPFLEAEMGIIVKPIKRVLDFVNFEFISPLSGELQLVLWFVVVGIMVLNYTFENNLYVYSLTTENRPKYAYYSTFESMTYISGVFLQRDLGGVNPKRPGTRLSALVFAFGMVIVVTTYTAVLAAQSVQDQEENPFEGSKDIRMRNPSSDFRYGLLKSSNYETYFRNSEIETLRWMGKFMEKYNVESTREGVEKVKNGSLEAFIDDYKFLYWYVSNDQSCELRVVQDALMKGGYGFAMNKDFIHAANVNQAIIKYTGSHELNVLFNKWFRNACSSAQSTPVMVRLGINHFGGLFLLLCTTIAACFPLLLPEHWYAKYFKDKVSQQIKGIFVKEKTQSDLQKANVKLRATLSCGLPADKRERSFSVIDAIRKRAEALAKFE</sequence>
<dbReference type="GO" id="GO:0046872">
    <property type="term" value="F:metal ion binding"/>
    <property type="evidence" value="ECO:0007669"/>
    <property type="project" value="UniProtKB-KW"/>
</dbReference>
<evidence type="ECO:0000256" key="6">
    <source>
        <dbReference type="ARBA" id="ARBA00022989"/>
    </source>
</evidence>
<dbReference type="Proteomes" id="UP000594262">
    <property type="component" value="Unplaced"/>
</dbReference>
<dbReference type="InterPro" id="IPR001638">
    <property type="entry name" value="Solute-binding_3/MltF_N"/>
</dbReference>
<dbReference type="GO" id="GO:0016020">
    <property type="term" value="C:membrane"/>
    <property type="evidence" value="ECO:0007669"/>
    <property type="project" value="UniProtKB-SubCell"/>
</dbReference>
<evidence type="ECO:0000313" key="18">
    <source>
        <dbReference type="Proteomes" id="UP000594262"/>
    </source>
</evidence>
<dbReference type="SMART" id="SM00918">
    <property type="entry name" value="Lig_chan-Glu_bd"/>
    <property type="match status" value="1"/>
</dbReference>
<feature type="transmembrane region" description="Helical" evidence="13">
    <location>
        <begin position="782"/>
        <end position="801"/>
    </location>
</feature>
<keyword evidence="6 13" id="KW-1133">Transmembrane helix</keyword>
<dbReference type="InterPro" id="IPR019594">
    <property type="entry name" value="Glu/Gly-bd"/>
</dbReference>
<keyword evidence="9" id="KW-0675">Receptor</keyword>
<dbReference type="SMART" id="SM00062">
    <property type="entry name" value="PBPb"/>
    <property type="match status" value="1"/>
</dbReference>
<keyword evidence="8 13" id="KW-0472">Membrane</keyword>
<name>A0A7M5V1T0_9CNID</name>
<keyword evidence="12" id="KW-0407">Ion channel</keyword>
<evidence type="ECO:0000256" key="7">
    <source>
        <dbReference type="ARBA" id="ARBA00023065"/>
    </source>
</evidence>
<evidence type="ECO:0000256" key="5">
    <source>
        <dbReference type="ARBA" id="ARBA00022833"/>
    </source>
</evidence>
<dbReference type="Pfam" id="PF10613">
    <property type="entry name" value="Lig_chan-Glu_bd"/>
    <property type="match status" value="1"/>
</dbReference>
<feature type="domain" description="Solute-binding protein family 3/N-terminal" evidence="14">
    <location>
        <begin position="419"/>
        <end position="764"/>
    </location>
</feature>
<feature type="transmembrane region" description="Helical" evidence="13">
    <location>
        <begin position="529"/>
        <end position="545"/>
    </location>
</feature>
<evidence type="ECO:0000256" key="8">
    <source>
        <dbReference type="ARBA" id="ARBA00023136"/>
    </source>
</evidence>
<keyword evidence="2" id="KW-0813">Transport</keyword>
<evidence type="ECO:0000256" key="3">
    <source>
        <dbReference type="ARBA" id="ARBA00022692"/>
    </source>
</evidence>
<accession>A0A7M5V1T0</accession>
<evidence type="ECO:0000256" key="9">
    <source>
        <dbReference type="ARBA" id="ARBA00023170"/>
    </source>
</evidence>